<evidence type="ECO:0000256" key="2">
    <source>
        <dbReference type="SAM" id="Phobius"/>
    </source>
</evidence>
<dbReference type="EMBL" id="BGZK01000469">
    <property type="protein sequence ID" value="GBP45671.1"/>
    <property type="molecule type" value="Genomic_DNA"/>
</dbReference>
<keyword evidence="2" id="KW-0472">Membrane</keyword>
<evidence type="ECO:0000256" key="1">
    <source>
        <dbReference type="SAM" id="MobiDB-lite"/>
    </source>
</evidence>
<keyword evidence="2" id="KW-0812">Transmembrane</keyword>
<comment type="caution">
    <text evidence="3">The sequence shown here is derived from an EMBL/GenBank/DDBJ whole genome shotgun (WGS) entry which is preliminary data.</text>
</comment>
<evidence type="ECO:0000313" key="3">
    <source>
        <dbReference type="EMBL" id="GBP45671.1"/>
    </source>
</evidence>
<feature type="transmembrane region" description="Helical" evidence="2">
    <location>
        <begin position="57"/>
        <end position="76"/>
    </location>
</feature>
<feature type="region of interest" description="Disordered" evidence="1">
    <location>
        <begin position="119"/>
        <end position="154"/>
    </location>
</feature>
<sequence>MRPLLPYRWLRLYRRPRLGGGARGNGSVCGGLTVLGGGSFGPCGVGVGEVVTSASSLSFLLVFFAAAAAVALSGFLTTVPCEAIEVHPGSESESSDGRMAAGRLVGSLDGLDSTYISESEAEFGRSEETGDEQYTSKSRRRSRYPRSVNRDLQNPSSASLTRAWRFFLDIEVYNNEPRDLLPPPLRAATTAHPPPREVRLLIGAAAARAHAARRLFRFRETQLNFY</sequence>
<name>A0A4C1W3P0_EUMVA</name>
<accession>A0A4C1W3P0</accession>
<protein>
    <submittedName>
        <fullName evidence="3">Uncharacterized protein</fullName>
    </submittedName>
</protein>
<keyword evidence="4" id="KW-1185">Reference proteome</keyword>
<dbReference type="AlphaFoldDB" id="A0A4C1W3P0"/>
<keyword evidence="2" id="KW-1133">Transmembrane helix</keyword>
<proteinExistence type="predicted"/>
<organism evidence="3 4">
    <name type="scientific">Eumeta variegata</name>
    <name type="common">Bagworm moth</name>
    <name type="synonym">Eumeta japonica</name>
    <dbReference type="NCBI Taxonomy" id="151549"/>
    <lineage>
        <taxon>Eukaryota</taxon>
        <taxon>Metazoa</taxon>
        <taxon>Ecdysozoa</taxon>
        <taxon>Arthropoda</taxon>
        <taxon>Hexapoda</taxon>
        <taxon>Insecta</taxon>
        <taxon>Pterygota</taxon>
        <taxon>Neoptera</taxon>
        <taxon>Endopterygota</taxon>
        <taxon>Lepidoptera</taxon>
        <taxon>Glossata</taxon>
        <taxon>Ditrysia</taxon>
        <taxon>Tineoidea</taxon>
        <taxon>Psychidae</taxon>
        <taxon>Oiketicinae</taxon>
        <taxon>Eumeta</taxon>
    </lineage>
</organism>
<dbReference type="Proteomes" id="UP000299102">
    <property type="component" value="Unassembled WGS sequence"/>
</dbReference>
<gene>
    <name evidence="3" type="ORF">EVAR_35938_1</name>
</gene>
<reference evidence="3 4" key="1">
    <citation type="journal article" date="2019" name="Commun. Biol.">
        <title>The bagworm genome reveals a unique fibroin gene that provides high tensile strength.</title>
        <authorList>
            <person name="Kono N."/>
            <person name="Nakamura H."/>
            <person name="Ohtoshi R."/>
            <person name="Tomita M."/>
            <person name="Numata K."/>
            <person name="Arakawa K."/>
        </authorList>
    </citation>
    <scope>NUCLEOTIDE SEQUENCE [LARGE SCALE GENOMIC DNA]</scope>
</reference>
<evidence type="ECO:0000313" key="4">
    <source>
        <dbReference type="Proteomes" id="UP000299102"/>
    </source>
</evidence>